<name>A0A9D2KEB9_9FIRM</name>
<evidence type="ECO:0000256" key="2">
    <source>
        <dbReference type="ARBA" id="ARBA00022833"/>
    </source>
</evidence>
<keyword evidence="1" id="KW-0479">Metal-binding</keyword>
<dbReference type="SUPFAM" id="SSF51182">
    <property type="entry name" value="RmlC-like cupins"/>
    <property type="match status" value="1"/>
</dbReference>
<sequence>KIGWGIAGRYAARNHQLPILIKYIDAKENLSIQVHPGDKYARKHEGDNGKNEMWFVLGADEGAFIYLGFSRDVTKEEVRRRIEENTLEEVLNRVEVKPNEAYYIPAGTVHAIGGGCLICEVQQTSNVTYRMYDYGRVDENGKTRELHVKKALDVLNYHRTEIADLKQRDTMSMEQYIDGMFGRNGKCTLLKYEAEGDLTILLPVSHLTFALVLDGSGKLYAGDSEESFRKGDTWMIHGRATRVSGKCKVLFVAI</sequence>
<feature type="domain" description="Phosphomannose isomerase type I catalytic" evidence="3">
    <location>
        <begin position="13"/>
        <end position="55"/>
    </location>
</feature>
<dbReference type="InterPro" id="IPR014710">
    <property type="entry name" value="RmlC-like_jellyroll"/>
</dbReference>
<evidence type="ECO:0000313" key="5">
    <source>
        <dbReference type="Proteomes" id="UP000824221"/>
    </source>
</evidence>
<dbReference type="AlphaFoldDB" id="A0A9D2KEB9"/>
<proteinExistence type="predicted"/>
<dbReference type="GO" id="GO:0004476">
    <property type="term" value="F:mannose-6-phosphate isomerase activity"/>
    <property type="evidence" value="ECO:0007669"/>
    <property type="project" value="InterPro"/>
</dbReference>
<evidence type="ECO:0000259" key="3">
    <source>
        <dbReference type="Pfam" id="PF20511"/>
    </source>
</evidence>
<keyword evidence="2" id="KW-0862">Zinc</keyword>
<organism evidence="4 5">
    <name type="scientific">Candidatus Gallimonas gallistercoris</name>
    <dbReference type="NCBI Taxonomy" id="2838602"/>
    <lineage>
        <taxon>Bacteria</taxon>
        <taxon>Bacillati</taxon>
        <taxon>Bacillota</taxon>
        <taxon>Clostridia</taxon>
        <taxon>Candidatus Gallimonas</taxon>
    </lineage>
</organism>
<keyword evidence="4" id="KW-0413">Isomerase</keyword>
<reference evidence="4" key="1">
    <citation type="journal article" date="2021" name="PeerJ">
        <title>Extensive microbial diversity within the chicken gut microbiome revealed by metagenomics and culture.</title>
        <authorList>
            <person name="Gilroy R."/>
            <person name="Ravi A."/>
            <person name="Getino M."/>
            <person name="Pursley I."/>
            <person name="Horton D.L."/>
            <person name="Alikhan N.F."/>
            <person name="Baker D."/>
            <person name="Gharbi K."/>
            <person name="Hall N."/>
            <person name="Watson M."/>
            <person name="Adriaenssens E.M."/>
            <person name="Foster-Nyarko E."/>
            <person name="Jarju S."/>
            <person name="Secka A."/>
            <person name="Antonio M."/>
            <person name="Oren A."/>
            <person name="Chaudhuri R.R."/>
            <person name="La Ragione R."/>
            <person name="Hildebrand F."/>
            <person name="Pallen M.J."/>
        </authorList>
    </citation>
    <scope>NUCLEOTIDE SEQUENCE</scope>
    <source>
        <strain evidence="4">CHK156-179</strain>
    </source>
</reference>
<dbReference type="GO" id="GO:0008270">
    <property type="term" value="F:zinc ion binding"/>
    <property type="evidence" value="ECO:0007669"/>
    <property type="project" value="InterPro"/>
</dbReference>
<dbReference type="InterPro" id="IPR046457">
    <property type="entry name" value="PMI_typeI_cat"/>
</dbReference>
<dbReference type="Pfam" id="PF20511">
    <property type="entry name" value="PMI_typeI_cat"/>
    <property type="match status" value="1"/>
</dbReference>
<dbReference type="EMBL" id="DXAJ01000006">
    <property type="protein sequence ID" value="HJA01800.1"/>
    <property type="molecule type" value="Genomic_DNA"/>
</dbReference>
<dbReference type="PANTHER" id="PTHR42742:SF3">
    <property type="entry name" value="FRUCTOKINASE"/>
    <property type="match status" value="1"/>
</dbReference>
<dbReference type="Gene3D" id="2.60.120.10">
    <property type="entry name" value="Jelly Rolls"/>
    <property type="match status" value="1"/>
</dbReference>
<gene>
    <name evidence="4" type="ORF">H9797_00265</name>
</gene>
<dbReference type="CDD" id="cd07010">
    <property type="entry name" value="cupin_PMI_type_I_N_bac"/>
    <property type="match status" value="1"/>
</dbReference>
<evidence type="ECO:0000256" key="1">
    <source>
        <dbReference type="ARBA" id="ARBA00022723"/>
    </source>
</evidence>
<dbReference type="InterPro" id="IPR051804">
    <property type="entry name" value="Carb_Metab_Reg_Kinase/Isom"/>
</dbReference>
<protein>
    <submittedName>
        <fullName evidence="4">Class I mannose-6-phosphate isomerase</fullName>
    </submittedName>
</protein>
<accession>A0A9D2KEB9</accession>
<feature type="non-terminal residue" evidence="4">
    <location>
        <position position="1"/>
    </location>
</feature>
<evidence type="ECO:0000313" key="4">
    <source>
        <dbReference type="EMBL" id="HJA01800.1"/>
    </source>
</evidence>
<comment type="caution">
    <text evidence="4">The sequence shown here is derived from an EMBL/GenBank/DDBJ whole genome shotgun (WGS) entry which is preliminary data.</text>
</comment>
<dbReference type="PANTHER" id="PTHR42742">
    <property type="entry name" value="TRANSCRIPTIONAL REPRESSOR MPRA"/>
    <property type="match status" value="1"/>
</dbReference>
<dbReference type="Proteomes" id="UP000824221">
    <property type="component" value="Unassembled WGS sequence"/>
</dbReference>
<dbReference type="InterPro" id="IPR011051">
    <property type="entry name" value="RmlC_Cupin_sf"/>
</dbReference>
<reference evidence="4" key="2">
    <citation type="submission" date="2021-04" db="EMBL/GenBank/DDBJ databases">
        <authorList>
            <person name="Gilroy R."/>
        </authorList>
    </citation>
    <scope>NUCLEOTIDE SEQUENCE</scope>
    <source>
        <strain evidence="4">CHK156-179</strain>
    </source>
</reference>